<comment type="caution">
    <text evidence="2">The sequence shown here is derived from an EMBL/GenBank/DDBJ whole genome shotgun (WGS) entry which is preliminary data.</text>
</comment>
<name>A0A1F6V642_9BACT</name>
<evidence type="ECO:0000313" key="3">
    <source>
        <dbReference type="Proteomes" id="UP000177370"/>
    </source>
</evidence>
<gene>
    <name evidence="2" type="ORF">A2647_04685</name>
</gene>
<dbReference type="EMBL" id="MFTP01000022">
    <property type="protein sequence ID" value="OGI65211.1"/>
    <property type="molecule type" value="Genomic_DNA"/>
</dbReference>
<dbReference type="Proteomes" id="UP000177370">
    <property type="component" value="Unassembled WGS sequence"/>
</dbReference>
<feature type="transmembrane region" description="Helical" evidence="1">
    <location>
        <begin position="58"/>
        <end position="79"/>
    </location>
</feature>
<keyword evidence="1" id="KW-0812">Transmembrane</keyword>
<organism evidence="2 3">
    <name type="scientific">Candidatus Nomurabacteria bacterium RIFCSPHIGHO2_01_FULL_40_24b</name>
    <dbReference type="NCBI Taxonomy" id="1801739"/>
    <lineage>
        <taxon>Bacteria</taxon>
        <taxon>Candidatus Nomuraibacteriota</taxon>
    </lineage>
</organism>
<accession>A0A1F6V642</accession>
<keyword evidence="1" id="KW-0472">Membrane</keyword>
<proteinExistence type="predicted"/>
<evidence type="ECO:0000256" key="1">
    <source>
        <dbReference type="SAM" id="Phobius"/>
    </source>
</evidence>
<feature type="transmembrane region" description="Helical" evidence="1">
    <location>
        <begin position="34"/>
        <end position="51"/>
    </location>
</feature>
<protein>
    <submittedName>
        <fullName evidence="2">Uncharacterized protein</fullName>
    </submittedName>
</protein>
<evidence type="ECO:0000313" key="2">
    <source>
        <dbReference type="EMBL" id="OGI65211.1"/>
    </source>
</evidence>
<reference evidence="2 3" key="1">
    <citation type="journal article" date="2016" name="Nat. Commun.">
        <title>Thousands of microbial genomes shed light on interconnected biogeochemical processes in an aquifer system.</title>
        <authorList>
            <person name="Anantharaman K."/>
            <person name="Brown C.T."/>
            <person name="Hug L.A."/>
            <person name="Sharon I."/>
            <person name="Castelle C.J."/>
            <person name="Probst A.J."/>
            <person name="Thomas B.C."/>
            <person name="Singh A."/>
            <person name="Wilkins M.J."/>
            <person name="Karaoz U."/>
            <person name="Brodie E.L."/>
            <person name="Williams K.H."/>
            <person name="Hubbard S.S."/>
            <person name="Banfield J.F."/>
        </authorList>
    </citation>
    <scope>NUCLEOTIDE SEQUENCE [LARGE SCALE GENOMIC DNA]</scope>
</reference>
<sequence length="87" mass="10120">MVKRILAFMILLLSILFMPFWVSAILAFAGMVYFSFFAEAVVLFFLSDLLYGAREAKFFNIVFVSLIISVLTLFVLEFLKKKIKFYP</sequence>
<dbReference type="AlphaFoldDB" id="A0A1F6V642"/>
<keyword evidence="1" id="KW-1133">Transmembrane helix</keyword>